<dbReference type="GO" id="GO:0000902">
    <property type="term" value="P:cell morphogenesis"/>
    <property type="evidence" value="ECO:0007669"/>
    <property type="project" value="InterPro"/>
</dbReference>
<dbReference type="NCBIfam" id="TIGR00904">
    <property type="entry name" value="mreB"/>
    <property type="match status" value="1"/>
</dbReference>
<dbReference type="GO" id="GO:0008360">
    <property type="term" value="P:regulation of cell shape"/>
    <property type="evidence" value="ECO:0007669"/>
    <property type="project" value="UniProtKB-UniRule"/>
</dbReference>
<evidence type="ECO:0000256" key="1">
    <source>
        <dbReference type="ARBA" id="ARBA00022490"/>
    </source>
</evidence>
<dbReference type="Gene3D" id="3.30.420.40">
    <property type="match status" value="3"/>
</dbReference>
<sequence length="336" mass="35976">MLTTKIGIDLGTVNTVVFVPQKGFVINEPTMVALELPENRVIAVGKEAKEMLGKTPSDIIAYKPLKDGVIADYYITKALLRYFIQKAIGPFNLLIKPDVVISVPAGITQTERRAVINAAVEAGAKNAYVVKEPILAALGAGIPINSHSGNMIVNIGGGAFEVAVVSLGGIVSWASLRIAGNRFDQAIADYVKKKYGLYIGEQTAENVKIAVSSAIATRSKKEHQIRGRDMTSGLPKDILLSSNEIAEALHPYLVETASAIQEVFNQTPPELVADIMEKGIILSGGGAYIDNLPAFFKRALGVSAYVAEEPLFCVAKGTGLILSHLDVYKRTLLSKL</sequence>
<keyword evidence="1 6" id="KW-0963">Cytoplasm</keyword>
<comment type="caution">
    <text evidence="6">Lacks conserved residue(s) required for the propagation of feature annotation.</text>
</comment>
<dbReference type="PATRIC" id="fig|1619011.3.peg.23"/>
<dbReference type="Proteomes" id="UP000034810">
    <property type="component" value="Unassembled WGS sequence"/>
</dbReference>
<dbReference type="PANTHER" id="PTHR42749:SF1">
    <property type="entry name" value="CELL SHAPE-DETERMINING PROTEIN MREB"/>
    <property type="match status" value="1"/>
</dbReference>
<dbReference type="InterPro" id="IPR043129">
    <property type="entry name" value="ATPase_NBD"/>
</dbReference>
<comment type="subcellular location">
    <subcellularLocation>
        <location evidence="6">Cytoplasm</location>
    </subcellularLocation>
    <text evidence="6">Membrane-associated.</text>
</comment>
<dbReference type="InterPro" id="IPR056546">
    <property type="entry name" value="MreB_MamK-like"/>
</dbReference>
<keyword evidence="3 6" id="KW-0067">ATP-binding</keyword>
<evidence type="ECO:0000256" key="6">
    <source>
        <dbReference type="HAMAP-Rule" id="MF_02207"/>
    </source>
</evidence>
<keyword evidence="4 6" id="KW-0133">Cell shape</keyword>
<dbReference type="EMBL" id="LCFA01000001">
    <property type="protein sequence ID" value="KKS83094.1"/>
    <property type="molecule type" value="Genomic_DNA"/>
</dbReference>
<feature type="binding site" evidence="6">
    <location>
        <begin position="205"/>
        <end position="208"/>
    </location>
    <ligand>
        <name>ATP</name>
        <dbReference type="ChEBI" id="CHEBI:30616"/>
    </ligand>
</feature>
<comment type="caution">
    <text evidence="7">The sequence shown here is derived from an EMBL/GenBank/DDBJ whole genome shotgun (WGS) entry which is preliminary data.</text>
</comment>
<accession>A0A0G1CCI6</accession>
<evidence type="ECO:0000256" key="2">
    <source>
        <dbReference type="ARBA" id="ARBA00022741"/>
    </source>
</evidence>
<keyword evidence="2 6" id="KW-0547">Nucleotide-binding</keyword>
<dbReference type="PRINTS" id="PR01652">
    <property type="entry name" value="SHAPEPROTEIN"/>
</dbReference>
<dbReference type="Pfam" id="PF06723">
    <property type="entry name" value="MreB_Mbl"/>
    <property type="match status" value="1"/>
</dbReference>
<name>A0A0G1CCI6_9BACT</name>
<dbReference type="PANTHER" id="PTHR42749">
    <property type="entry name" value="CELL SHAPE-DETERMINING PROTEIN MREB"/>
    <property type="match status" value="1"/>
</dbReference>
<evidence type="ECO:0000313" key="7">
    <source>
        <dbReference type="EMBL" id="KKS83094.1"/>
    </source>
</evidence>
<comment type="similarity">
    <text evidence="5 6">Belongs to the FtsA/MreB family.</text>
</comment>
<dbReference type="GO" id="GO:0005737">
    <property type="term" value="C:cytoplasm"/>
    <property type="evidence" value="ECO:0007669"/>
    <property type="project" value="UniProtKB-SubCell"/>
</dbReference>
<dbReference type="SUPFAM" id="SSF53067">
    <property type="entry name" value="Actin-like ATPase domain"/>
    <property type="match status" value="2"/>
</dbReference>
<comment type="subunit">
    <text evidence="6">Forms polymers.</text>
</comment>
<dbReference type="InterPro" id="IPR004753">
    <property type="entry name" value="MreB"/>
</dbReference>
<dbReference type="AlphaFoldDB" id="A0A0G1CCI6"/>
<evidence type="ECO:0000256" key="3">
    <source>
        <dbReference type="ARBA" id="ARBA00022840"/>
    </source>
</evidence>
<evidence type="ECO:0000256" key="4">
    <source>
        <dbReference type="ARBA" id="ARBA00022960"/>
    </source>
</evidence>
<dbReference type="HAMAP" id="MF_02207">
    <property type="entry name" value="MreB"/>
    <property type="match status" value="1"/>
</dbReference>
<evidence type="ECO:0000256" key="5">
    <source>
        <dbReference type="ARBA" id="ARBA00023458"/>
    </source>
</evidence>
<comment type="function">
    <text evidence="6">Forms membrane-associated dynamic filaments that are essential for cell shape determination. Acts by regulating cell wall synthesis and cell elongation, and thus cell shape. A feedback loop between cell geometry and MreB localization may maintain elongated cell shape by targeting cell wall growth to regions of negative cell wall curvature.</text>
</comment>
<dbReference type="CDD" id="cd10225">
    <property type="entry name" value="ASKHA_NBD_MreB-like"/>
    <property type="match status" value="1"/>
</dbReference>
<organism evidence="7 8">
    <name type="scientific">Candidatus Wolfebacteria bacterium GW2011_GWC1_43_10</name>
    <dbReference type="NCBI Taxonomy" id="1619011"/>
    <lineage>
        <taxon>Bacteria</taxon>
        <taxon>Candidatus Wolfeibacteriota</taxon>
    </lineage>
</organism>
<protein>
    <recommendedName>
        <fullName evidence="6">Cell shape-determining protein MreB</fullName>
    </recommendedName>
</protein>
<gene>
    <name evidence="6" type="primary">mreB</name>
    <name evidence="7" type="ORF">UV58_C0001G0021</name>
</gene>
<dbReference type="NCBIfam" id="NF010539">
    <property type="entry name" value="PRK13927.1"/>
    <property type="match status" value="1"/>
</dbReference>
<evidence type="ECO:0000313" key="8">
    <source>
        <dbReference type="Proteomes" id="UP000034810"/>
    </source>
</evidence>
<proteinExistence type="inferred from homology"/>
<dbReference type="GO" id="GO:0005524">
    <property type="term" value="F:ATP binding"/>
    <property type="evidence" value="ECO:0007669"/>
    <property type="project" value="UniProtKB-KW"/>
</dbReference>
<reference evidence="7 8" key="1">
    <citation type="journal article" date="2015" name="Nature">
        <title>rRNA introns, odd ribosomes, and small enigmatic genomes across a large radiation of phyla.</title>
        <authorList>
            <person name="Brown C.T."/>
            <person name="Hug L.A."/>
            <person name="Thomas B.C."/>
            <person name="Sharon I."/>
            <person name="Castelle C.J."/>
            <person name="Singh A."/>
            <person name="Wilkins M.J."/>
            <person name="Williams K.H."/>
            <person name="Banfield J.F."/>
        </authorList>
    </citation>
    <scope>NUCLEOTIDE SEQUENCE [LARGE SCALE GENOMIC DNA]</scope>
</reference>